<organism evidence="2 3">
    <name type="scientific">Halobaculum roseum</name>
    <dbReference type="NCBI Taxonomy" id="2175149"/>
    <lineage>
        <taxon>Archaea</taxon>
        <taxon>Methanobacteriati</taxon>
        <taxon>Methanobacteriota</taxon>
        <taxon>Stenosarchaea group</taxon>
        <taxon>Halobacteria</taxon>
        <taxon>Halobacteriales</taxon>
        <taxon>Haloferacaceae</taxon>
        <taxon>Halobaculum</taxon>
    </lineage>
</organism>
<dbReference type="RefSeq" id="WP_222920965.1">
    <property type="nucleotide sequence ID" value="NZ_CP082286.1"/>
</dbReference>
<dbReference type="EMBL" id="JBHMAJ010000012">
    <property type="protein sequence ID" value="MFB9826222.1"/>
    <property type="molecule type" value="Genomic_DNA"/>
</dbReference>
<comment type="caution">
    <text evidence="2">The sequence shown here is derived from an EMBL/GenBank/DDBJ whole genome shotgun (WGS) entry which is preliminary data.</text>
</comment>
<reference evidence="2" key="1">
    <citation type="submission" date="2024-09" db="EMBL/GenBank/DDBJ databases">
        <authorList>
            <person name="Sun Q."/>
        </authorList>
    </citation>
    <scope>NUCLEOTIDE SEQUENCE [LARGE SCALE GENOMIC DNA]</scope>
    <source>
        <strain evidence="2">JCM 31273</strain>
    </source>
</reference>
<dbReference type="PANTHER" id="PTHR41252">
    <property type="entry name" value="BLR2505 PROTEIN"/>
    <property type="match status" value="1"/>
</dbReference>
<protein>
    <submittedName>
        <fullName evidence="2">Nuclear transport factor 2 family protein</fullName>
    </submittedName>
</protein>
<dbReference type="PANTHER" id="PTHR41252:SF1">
    <property type="entry name" value="BLR2505 PROTEIN"/>
    <property type="match status" value="1"/>
</dbReference>
<gene>
    <name evidence="2" type="ORF">ACFFOL_18790</name>
</gene>
<evidence type="ECO:0000313" key="2">
    <source>
        <dbReference type="EMBL" id="MFB9826222.1"/>
    </source>
</evidence>
<proteinExistence type="predicted"/>
<evidence type="ECO:0000313" key="3">
    <source>
        <dbReference type="Proteomes" id="UP001589595"/>
    </source>
</evidence>
<sequence length="135" mass="14742">MASTAARTNLEIVQEMYSAFNDGDVETVLGHMDPDIEWTEPEGSRYAGTYRGPDAVTENVFAPVMEDMDPFAAVPERFVDGGDTIVVLGTDRGTVRSSGESLEAPFAHVCDFRDGRLVRFVDYTDTAAWQQAIGA</sequence>
<accession>A0ABD5MYA9</accession>
<dbReference type="Pfam" id="PF12680">
    <property type="entry name" value="SnoaL_2"/>
    <property type="match status" value="1"/>
</dbReference>
<dbReference type="InterPro" id="IPR037401">
    <property type="entry name" value="SnoaL-like"/>
</dbReference>
<dbReference type="InterPro" id="IPR032710">
    <property type="entry name" value="NTF2-like_dom_sf"/>
</dbReference>
<dbReference type="Gene3D" id="3.10.450.50">
    <property type="match status" value="1"/>
</dbReference>
<name>A0ABD5MYA9_9EURY</name>
<dbReference type="AlphaFoldDB" id="A0ABD5MYA9"/>
<feature type="domain" description="SnoaL-like" evidence="1">
    <location>
        <begin position="13"/>
        <end position="119"/>
    </location>
</feature>
<dbReference type="GeneID" id="67211003"/>
<dbReference type="Proteomes" id="UP001589595">
    <property type="component" value="Unassembled WGS sequence"/>
</dbReference>
<evidence type="ECO:0000259" key="1">
    <source>
        <dbReference type="Pfam" id="PF12680"/>
    </source>
</evidence>
<dbReference type="SUPFAM" id="SSF54427">
    <property type="entry name" value="NTF2-like"/>
    <property type="match status" value="1"/>
</dbReference>
<keyword evidence="3" id="KW-1185">Reference proteome</keyword>